<accession>A0A9P4UF47</accession>
<organism evidence="2 3">
    <name type="scientific">Karstenula rhodostoma CBS 690.94</name>
    <dbReference type="NCBI Taxonomy" id="1392251"/>
    <lineage>
        <taxon>Eukaryota</taxon>
        <taxon>Fungi</taxon>
        <taxon>Dikarya</taxon>
        <taxon>Ascomycota</taxon>
        <taxon>Pezizomycotina</taxon>
        <taxon>Dothideomycetes</taxon>
        <taxon>Pleosporomycetidae</taxon>
        <taxon>Pleosporales</taxon>
        <taxon>Massarineae</taxon>
        <taxon>Didymosphaeriaceae</taxon>
        <taxon>Karstenula</taxon>
    </lineage>
</organism>
<dbReference type="Proteomes" id="UP000799764">
    <property type="component" value="Unassembled WGS sequence"/>
</dbReference>
<sequence>MRAHDSRVSATFNHSPLYATRAHPRPIPLSFPSPLQLNHPQHGGLSKVTAHNTVAQHSRKILESSAIVVCPPDSLPLSARQLSYTKTPSRSKFPRQSIATATPLARSSTNSEAKEDSEISSIVAPLPVG</sequence>
<gene>
    <name evidence="2" type="ORF">P171DRAFT_429813</name>
</gene>
<dbReference type="AlphaFoldDB" id="A0A9P4UF47"/>
<feature type="compositionally biased region" description="Polar residues" evidence="1">
    <location>
        <begin position="97"/>
        <end position="111"/>
    </location>
</feature>
<feature type="region of interest" description="Disordered" evidence="1">
    <location>
        <begin position="84"/>
        <end position="129"/>
    </location>
</feature>
<evidence type="ECO:0000313" key="2">
    <source>
        <dbReference type="EMBL" id="KAF2446857.1"/>
    </source>
</evidence>
<evidence type="ECO:0000313" key="3">
    <source>
        <dbReference type="Proteomes" id="UP000799764"/>
    </source>
</evidence>
<comment type="caution">
    <text evidence="2">The sequence shown here is derived from an EMBL/GenBank/DDBJ whole genome shotgun (WGS) entry which is preliminary data.</text>
</comment>
<keyword evidence="3" id="KW-1185">Reference proteome</keyword>
<name>A0A9P4UF47_9PLEO</name>
<evidence type="ECO:0000256" key="1">
    <source>
        <dbReference type="SAM" id="MobiDB-lite"/>
    </source>
</evidence>
<proteinExistence type="predicted"/>
<protein>
    <submittedName>
        <fullName evidence="2">Uncharacterized protein</fullName>
    </submittedName>
</protein>
<dbReference type="EMBL" id="MU001497">
    <property type="protein sequence ID" value="KAF2446857.1"/>
    <property type="molecule type" value="Genomic_DNA"/>
</dbReference>
<reference evidence="2" key="1">
    <citation type="journal article" date="2020" name="Stud. Mycol.">
        <title>101 Dothideomycetes genomes: a test case for predicting lifestyles and emergence of pathogens.</title>
        <authorList>
            <person name="Haridas S."/>
            <person name="Albert R."/>
            <person name="Binder M."/>
            <person name="Bloem J."/>
            <person name="Labutti K."/>
            <person name="Salamov A."/>
            <person name="Andreopoulos B."/>
            <person name="Baker S."/>
            <person name="Barry K."/>
            <person name="Bills G."/>
            <person name="Bluhm B."/>
            <person name="Cannon C."/>
            <person name="Castanera R."/>
            <person name="Culley D."/>
            <person name="Daum C."/>
            <person name="Ezra D."/>
            <person name="Gonzalez J."/>
            <person name="Henrissat B."/>
            <person name="Kuo A."/>
            <person name="Liang C."/>
            <person name="Lipzen A."/>
            <person name="Lutzoni F."/>
            <person name="Magnuson J."/>
            <person name="Mondo S."/>
            <person name="Nolan M."/>
            <person name="Ohm R."/>
            <person name="Pangilinan J."/>
            <person name="Park H.-J."/>
            <person name="Ramirez L."/>
            <person name="Alfaro M."/>
            <person name="Sun H."/>
            <person name="Tritt A."/>
            <person name="Yoshinaga Y."/>
            <person name="Zwiers L.-H."/>
            <person name="Turgeon B."/>
            <person name="Goodwin S."/>
            <person name="Spatafora J."/>
            <person name="Crous P."/>
            <person name="Grigoriev I."/>
        </authorList>
    </citation>
    <scope>NUCLEOTIDE SEQUENCE</scope>
    <source>
        <strain evidence="2">CBS 690.94</strain>
    </source>
</reference>